<gene>
    <name evidence="2" type="ORF">B7P43_G14139</name>
</gene>
<name>A0A2J7Q2S3_9NEOP</name>
<dbReference type="OrthoDB" id="10019757at2759"/>
<evidence type="ECO:0000313" key="2">
    <source>
        <dbReference type="EMBL" id="PNF22891.1"/>
    </source>
</evidence>
<feature type="region of interest" description="Disordered" evidence="1">
    <location>
        <begin position="1"/>
        <end position="37"/>
    </location>
</feature>
<comment type="caution">
    <text evidence="2">The sequence shown here is derived from an EMBL/GenBank/DDBJ whole genome shotgun (WGS) entry which is preliminary data.</text>
</comment>
<dbReference type="EMBL" id="NEVH01019077">
    <property type="protein sequence ID" value="PNF22891.1"/>
    <property type="molecule type" value="Genomic_DNA"/>
</dbReference>
<evidence type="ECO:0000256" key="1">
    <source>
        <dbReference type="SAM" id="MobiDB-lite"/>
    </source>
</evidence>
<accession>A0A2J7Q2S3</accession>
<evidence type="ECO:0000313" key="3">
    <source>
        <dbReference type="Proteomes" id="UP000235965"/>
    </source>
</evidence>
<dbReference type="Proteomes" id="UP000235965">
    <property type="component" value="Unassembled WGS sequence"/>
</dbReference>
<organism evidence="2 3">
    <name type="scientific">Cryptotermes secundus</name>
    <dbReference type="NCBI Taxonomy" id="105785"/>
    <lineage>
        <taxon>Eukaryota</taxon>
        <taxon>Metazoa</taxon>
        <taxon>Ecdysozoa</taxon>
        <taxon>Arthropoda</taxon>
        <taxon>Hexapoda</taxon>
        <taxon>Insecta</taxon>
        <taxon>Pterygota</taxon>
        <taxon>Neoptera</taxon>
        <taxon>Polyneoptera</taxon>
        <taxon>Dictyoptera</taxon>
        <taxon>Blattodea</taxon>
        <taxon>Blattoidea</taxon>
        <taxon>Termitoidae</taxon>
        <taxon>Kalotermitidae</taxon>
        <taxon>Cryptotermitinae</taxon>
        <taxon>Cryptotermes</taxon>
    </lineage>
</organism>
<proteinExistence type="predicted"/>
<protein>
    <submittedName>
        <fullName evidence="2">Uncharacterized protein</fullName>
    </submittedName>
</protein>
<reference evidence="2 3" key="1">
    <citation type="submission" date="2017-12" db="EMBL/GenBank/DDBJ databases">
        <title>Hemimetabolous genomes reveal molecular basis of termite eusociality.</title>
        <authorList>
            <person name="Harrison M.C."/>
            <person name="Jongepier E."/>
            <person name="Robertson H.M."/>
            <person name="Arning N."/>
            <person name="Bitard-Feildel T."/>
            <person name="Chao H."/>
            <person name="Childers C.P."/>
            <person name="Dinh H."/>
            <person name="Doddapaneni H."/>
            <person name="Dugan S."/>
            <person name="Gowin J."/>
            <person name="Greiner C."/>
            <person name="Han Y."/>
            <person name="Hu H."/>
            <person name="Hughes D.S.T."/>
            <person name="Huylmans A.-K."/>
            <person name="Kemena C."/>
            <person name="Kremer L.P.M."/>
            <person name="Lee S.L."/>
            <person name="Lopez-Ezquerra A."/>
            <person name="Mallet L."/>
            <person name="Monroy-Kuhn J.M."/>
            <person name="Moser A."/>
            <person name="Murali S.C."/>
            <person name="Muzny D.M."/>
            <person name="Otani S."/>
            <person name="Piulachs M.-D."/>
            <person name="Poelchau M."/>
            <person name="Qu J."/>
            <person name="Schaub F."/>
            <person name="Wada-Katsumata A."/>
            <person name="Worley K.C."/>
            <person name="Xie Q."/>
            <person name="Ylla G."/>
            <person name="Poulsen M."/>
            <person name="Gibbs R.A."/>
            <person name="Schal C."/>
            <person name="Richards S."/>
            <person name="Belles X."/>
            <person name="Korb J."/>
            <person name="Bornberg-Bauer E."/>
        </authorList>
    </citation>
    <scope>NUCLEOTIDE SEQUENCE [LARGE SCALE GENOMIC DNA]</scope>
    <source>
        <tissue evidence="2">Whole body</tissue>
    </source>
</reference>
<keyword evidence="3" id="KW-1185">Reference proteome</keyword>
<sequence length="61" mass="7111">MENMKQEHQNMPSLGNGAKKRKQKKWKGIPSKVTSTEETQMVDIAHEEYFASYSKKKKKIV</sequence>
<dbReference type="AlphaFoldDB" id="A0A2J7Q2S3"/>
<feature type="compositionally biased region" description="Basic residues" evidence="1">
    <location>
        <begin position="18"/>
        <end position="27"/>
    </location>
</feature>